<dbReference type="Proteomes" id="UP000276133">
    <property type="component" value="Unassembled WGS sequence"/>
</dbReference>
<proteinExistence type="predicted"/>
<gene>
    <name evidence="1" type="ORF">BpHYR1_050877</name>
</gene>
<dbReference type="AlphaFoldDB" id="A0A3M7PG42"/>
<sequence length="60" mass="7326">MFKMQCESVLTNFWLHHRMDGIRTFRSRTDHCKLIQSKKNKSKSIRNLLQKKINKYTNEL</sequence>
<keyword evidence="2" id="KW-1185">Reference proteome</keyword>
<reference evidence="1 2" key="1">
    <citation type="journal article" date="2018" name="Sci. Rep.">
        <title>Genomic signatures of local adaptation to the degree of environmental predictability in rotifers.</title>
        <authorList>
            <person name="Franch-Gras L."/>
            <person name="Hahn C."/>
            <person name="Garcia-Roger E.M."/>
            <person name="Carmona M.J."/>
            <person name="Serra M."/>
            <person name="Gomez A."/>
        </authorList>
    </citation>
    <scope>NUCLEOTIDE SEQUENCE [LARGE SCALE GENOMIC DNA]</scope>
    <source>
        <strain evidence="1">HYR1</strain>
    </source>
</reference>
<name>A0A3M7PG42_BRAPC</name>
<accession>A0A3M7PG42</accession>
<dbReference type="EMBL" id="REGN01010991">
    <property type="protein sequence ID" value="RMZ98085.1"/>
    <property type="molecule type" value="Genomic_DNA"/>
</dbReference>
<protein>
    <submittedName>
        <fullName evidence="1">Uncharacterized protein</fullName>
    </submittedName>
</protein>
<comment type="caution">
    <text evidence="1">The sequence shown here is derived from an EMBL/GenBank/DDBJ whole genome shotgun (WGS) entry which is preliminary data.</text>
</comment>
<evidence type="ECO:0000313" key="2">
    <source>
        <dbReference type="Proteomes" id="UP000276133"/>
    </source>
</evidence>
<organism evidence="1 2">
    <name type="scientific">Brachionus plicatilis</name>
    <name type="common">Marine rotifer</name>
    <name type="synonym">Brachionus muelleri</name>
    <dbReference type="NCBI Taxonomy" id="10195"/>
    <lineage>
        <taxon>Eukaryota</taxon>
        <taxon>Metazoa</taxon>
        <taxon>Spiralia</taxon>
        <taxon>Gnathifera</taxon>
        <taxon>Rotifera</taxon>
        <taxon>Eurotatoria</taxon>
        <taxon>Monogononta</taxon>
        <taxon>Pseudotrocha</taxon>
        <taxon>Ploima</taxon>
        <taxon>Brachionidae</taxon>
        <taxon>Brachionus</taxon>
    </lineage>
</organism>
<evidence type="ECO:0000313" key="1">
    <source>
        <dbReference type="EMBL" id="RMZ98085.1"/>
    </source>
</evidence>